<feature type="transmembrane region" description="Helical" evidence="1">
    <location>
        <begin position="211"/>
        <end position="234"/>
    </location>
</feature>
<dbReference type="AlphaFoldDB" id="A0A497JFN9"/>
<dbReference type="GO" id="GO:0016020">
    <property type="term" value="C:membrane"/>
    <property type="evidence" value="ECO:0007669"/>
    <property type="project" value="InterPro"/>
</dbReference>
<dbReference type="InterPro" id="IPR000620">
    <property type="entry name" value="EamA_dom"/>
</dbReference>
<feature type="domain" description="EamA" evidence="2">
    <location>
        <begin position="151"/>
        <end position="285"/>
    </location>
</feature>
<feature type="transmembrane region" description="Helical" evidence="1">
    <location>
        <begin position="246"/>
        <end position="266"/>
    </location>
</feature>
<reference evidence="3 4" key="1">
    <citation type="submission" date="2018-06" db="EMBL/GenBank/DDBJ databases">
        <title>Extensive metabolic versatility and redundancy in microbially diverse, dynamic hydrothermal sediments.</title>
        <authorList>
            <person name="Dombrowski N."/>
            <person name="Teske A."/>
            <person name="Baker B.J."/>
        </authorList>
    </citation>
    <scope>NUCLEOTIDE SEQUENCE [LARGE SCALE GENOMIC DNA]</scope>
    <source>
        <strain evidence="3">B9_G13</strain>
    </source>
</reference>
<dbReference type="EMBL" id="QMWO01000066">
    <property type="protein sequence ID" value="RLG69560.1"/>
    <property type="molecule type" value="Genomic_DNA"/>
</dbReference>
<dbReference type="SUPFAM" id="SSF103481">
    <property type="entry name" value="Multidrug resistance efflux transporter EmrE"/>
    <property type="match status" value="2"/>
</dbReference>
<gene>
    <name evidence="3" type="ORF">DRO07_02080</name>
</gene>
<evidence type="ECO:0000259" key="2">
    <source>
        <dbReference type="Pfam" id="PF00892"/>
    </source>
</evidence>
<dbReference type="Gene3D" id="1.10.3730.20">
    <property type="match status" value="1"/>
</dbReference>
<name>A0A497JFN9_9ARCH</name>
<comment type="caution">
    <text evidence="3">The sequence shown here is derived from an EMBL/GenBank/DDBJ whole genome shotgun (WGS) entry which is preliminary data.</text>
</comment>
<evidence type="ECO:0000256" key="1">
    <source>
        <dbReference type="SAM" id="Phobius"/>
    </source>
</evidence>
<dbReference type="Pfam" id="PF00892">
    <property type="entry name" value="EamA"/>
    <property type="match status" value="2"/>
</dbReference>
<keyword evidence="1" id="KW-0472">Membrane</keyword>
<keyword evidence="1" id="KW-1133">Transmembrane helix</keyword>
<feature type="transmembrane region" description="Helical" evidence="1">
    <location>
        <begin position="178"/>
        <end position="199"/>
    </location>
</feature>
<evidence type="ECO:0000313" key="4">
    <source>
        <dbReference type="Proteomes" id="UP000277633"/>
    </source>
</evidence>
<feature type="transmembrane region" description="Helical" evidence="1">
    <location>
        <begin position="272"/>
        <end position="291"/>
    </location>
</feature>
<sequence>MNRGILLVFLTALVSGVSIFINAFAVKGINPLLLTTLKNTLVALVLLSVILIVENKNFRKIFDRKLLPRFLAIGLIGGSIPFFLFFYALSLLKSPAIAGFIHKTLFIWASIFALIFLKEKLSPKFLLGAFILLAGNYLFFLPNVALSLPTLLVLIATIFWAAENVIAKSMLNEVSGTLVAFARMFFGSVFMLVALAIFMPSVLLSTFTLSFAQLAWLGITASFLFLYVFTYYNGLKYLPVHKATSILLLAQPITAMLSASFLGTSLTPEKALGALLIVCGVLLVVGISYVFSKFEGKVPFWVRLKA</sequence>
<feature type="transmembrane region" description="Helical" evidence="1">
    <location>
        <begin position="96"/>
        <end position="117"/>
    </location>
</feature>
<evidence type="ECO:0000313" key="3">
    <source>
        <dbReference type="EMBL" id="RLG69560.1"/>
    </source>
</evidence>
<accession>A0A497JFN9</accession>
<dbReference type="PANTHER" id="PTHR22911">
    <property type="entry name" value="ACYL-MALONYL CONDENSING ENZYME-RELATED"/>
    <property type="match status" value="1"/>
</dbReference>
<dbReference type="InterPro" id="IPR037185">
    <property type="entry name" value="EmrE-like"/>
</dbReference>
<proteinExistence type="predicted"/>
<feature type="transmembrane region" description="Helical" evidence="1">
    <location>
        <begin position="146"/>
        <end position="166"/>
    </location>
</feature>
<feature type="transmembrane region" description="Helical" evidence="1">
    <location>
        <begin position="33"/>
        <end position="54"/>
    </location>
</feature>
<organism evidence="3 4">
    <name type="scientific">Candidatus Iainarchaeum sp</name>
    <dbReference type="NCBI Taxonomy" id="3101447"/>
    <lineage>
        <taxon>Archaea</taxon>
        <taxon>Candidatus Iainarchaeota</taxon>
        <taxon>Candidatus Iainarchaeia</taxon>
        <taxon>Candidatus Iainarchaeales</taxon>
        <taxon>Candidatus Iainarchaeaceae</taxon>
        <taxon>Candidatus Iainarchaeum</taxon>
    </lineage>
</organism>
<keyword evidence="1" id="KW-0812">Transmembrane</keyword>
<protein>
    <recommendedName>
        <fullName evidence="2">EamA domain-containing protein</fullName>
    </recommendedName>
</protein>
<feature type="transmembrane region" description="Helical" evidence="1">
    <location>
        <begin position="124"/>
        <end position="140"/>
    </location>
</feature>
<dbReference type="Proteomes" id="UP000277633">
    <property type="component" value="Unassembled WGS sequence"/>
</dbReference>
<feature type="transmembrane region" description="Helical" evidence="1">
    <location>
        <begin position="66"/>
        <end position="90"/>
    </location>
</feature>
<feature type="domain" description="EamA" evidence="2">
    <location>
        <begin position="3"/>
        <end position="140"/>
    </location>
</feature>